<dbReference type="EMBL" id="CP091092">
    <property type="protein sequence ID" value="WFN36100.1"/>
    <property type="molecule type" value="Genomic_DNA"/>
</dbReference>
<evidence type="ECO:0000313" key="5">
    <source>
        <dbReference type="Proteomes" id="UP001218895"/>
    </source>
</evidence>
<accession>A0AAF0JM25</accession>
<dbReference type="InterPro" id="IPR011989">
    <property type="entry name" value="ARM-like"/>
</dbReference>
<keyword evidence="5" id="KW-1185">Reference proteome</keyword>
<dbReference type="PANTHER" id="PTHR12697:SF5">
    <property type="entry name" value="DEOXYHYPUSINE HYDROXYLASE"/>
    <property type="match status" value="1"/>
</dbReference>
<evidence type="ECO:0000256" key="1">
    <source>
        <dbReference type="ARBA" id="ARBA00022737"/>
    </source>
</evidence>
<feature type="region of interest" description="Disordered" evidence="3">
    <location>
        <begin position="370"/>
        <end position="393"/>
    </location>
</feature>
<feature type="compositionally biased region" description="Polar residues" evidence="3">
    <location>
        <begin position="688"/>
        <end position="698"/>
    </location>
</feature>
<dbReference type="InterPro" id="IPR016024">
    <property type="entry name" value="ARM-type_fold"/>
</dbReference>
<dbReference type="KEGG" id="manq:L1994_08075"/>
<dbReference type="Pfam" id="PF13646">
    <property type="entry name" value="HEAT_2"/>
    <property type="match status" value="5"/>
</dbReference>
<proteinExistence type="predicted"/>
<dbReference type="Pfam" id="PF02985">
    <property type="entry name" value="HEAT"/>
    <property type="match status" value="1"/>
</dbReference>
<dbReference type="Gene3D" id="1.25.10.10">
    <property type="entry name" value="Leucine-rich Repeat Variant"/>
    <property type="match status" value="8"/>
</dbReference>
<sequence>MAFFDQKDNSNAENSIESELKELMLSLGSKDWQIRQNAAIRLTEIGKPAIVHLLKALDSDNSLIQTGAAEVLGTYGEAALPTLLKLVTTGKERVRDGAARAIGQNGDRALAPLKEAIKDKNYRARRGAALSLGYLGYLGPEIEELLISVLDDDEDAVREQAAKSLENINWKPKRKSHMALFFNAKNDLNSLVKLDSEAIPVLKKEIVSKNIEKKKNIASILARIKDDQASVLLLKLLEDCDPQVRQKAVEAAGDRGDKRLVPYLIKALEDSDSYVRMEAAWALDKTGWRPVNDLQKARYLVIKEKWTELLQMREKALPVLIELLKDNNPSVRLKSTEVLRAMGNLGYSAINEALKSEDKELKRGATEAAAHIKKKNSETASVKTTRKPSTPDEEVEEQIKRQKASMAAKSTVKEDFWANLMRRNGLDEERILRFSKALSDENEIIRAAAVESLKNAGKAGTECMIILLSDKKNNVKIAAIESLGDIKAQKAAPYLVKLTKDKNENIRSATAHSLGQISEPKTLPTLISLFSDNAPQVRRTASDSVAKFNKIALPLLKNTFLEQDMTVRMTAIRTISRINNPASISLCVRMLNDSEYDVRECAVKALRALSENLFNSLIDESQRILIQGTVMEKSGMISVLSGIDDLGAKKALKNFESDSDDTIKNRAISALKGESQDTRVRPKKPQTSKKLQPKQGTSKAREVPAEIKLVISELKSPDNEIQMKAAEKVFLIGDDMIDPLIDSLNYNNSEYQNFAAELITGLGDKAIKSLINILKTGNLDLKIIAAQNLGKIPEKITIDALGEVLFKEPDNTVRKVAAESLGFMGDKRSLEALIHAAGEVNPEVKGAAIRSLGYIEDKKAVKPLIKALSDDNHDIWQTTIEALRNHGPEAIEALTEVLNNTSDSSSKTKIAQALDELNWVPETEESIAYYLIAKKQWEELERIGKPAIKPLIEALPESDSETGLFIVTTIANIGGNESILPLAKALCNKSTKVRKKAEEAILLFGKDAVPVLEKIVSNARDPTERTFTMNLIRKIEN</sequence>
<gene>
    <name evidence="4" type="ORF">L1994_08075</name>
</gene>
<dbReference type="InterPro" id="IPR000357">
    <property type="entry name" value="HEAT"/>
</dbReference>
<comment type="function">
    <text evidence="2">Catalyzes the hydroxylation of the N(6)-(4-aminobutyl)-L-lysine intermediate produced by deoxyhypusine synthase/DHPS on a critical lysine of the eukaryotic translation initiation factor 5A/eIF-5A. This is the second step of the post-translational modification of that lysine into an unusual amino acid residue named hypusine. Hypusination is unique to mature eIF-5A factor and is essential for its function.</text>
</comment>
<evidence type="ECO:0000256" key="2">
    <source>
        <dbReference type="ARBA" id="ARBA00045876"/>
    </source>
</evidence>
<keyword evidence="1" id="KW-0677">Repeat</keyword>
<dbReference type="InterPro" id="IPR004155">
    <property type="entry name" value="PBS_lyase_HEAT"/>
</dbReference>
<organism evidence="4 5">
    <name type="scientific">Methanomicrobium antiquum</name>
    <dbReference type="NCBI Taxonomy" id="487686"/>
    <lineage>
        <taxon>Archaea</taxon>
        <taxon>Methanobacteriati</taxon>
        <taxon>Methanobacteriota</taxon>
        <taxon>Stenosarchaea group</taxon>
        <taxon>Methanomicrobia</taxon>
        <taxon>Methanomicrobiales</taxon>
        <taxon>Methanomicrobiaceae</taxon>
        <taxon>Methanomicrobium</taxon>
    </lineage>
</organism>
<protein>
    <submittedName>
        <fullName evidence="4">HEAT repeat domain-containing protein</fullName>
    </submittedName>
</protein>
<dbReference type="AlphaFoldDB" id="A0AAF0JM25"/>
<dbReference type="SMART" id="SM00567">
    <property type="entry name" value="EZ_HEAT"/>
    <property type="match status" value="14"/>
</dbReference>
<reference evidence="4" key="1">
    <citation type="submission" date="2022-01" db="EMBL/GenBank/DDBJ databases">
        <title>Complete genome of Methanomicrobium antiquum DSM 21220.</title>
        <authorList>
            <person name="Chen S.-C."/>
            <person name="You Y.-T."/>
            <person name="Zhou Y.-Z."/>
            <person name="Lai M.-C."/>
        </authorList>
    </citation>
    <scope>NUCLEOTIDE SEQUENCE</scope>
    <source>
        <strain evidence="4">DSM 21220</strain>
    </source>
</reference>
<dbReference type="InterPro" id="IPR021133">
    <property type="entry name" value="HEAT_type_2"/>
</dbReference>
<name>A0AAF0JM25_9EURY</name>
<dbReference type="Proteomes" id="UP001218895">
    <property type="component" value="Chromosome"/>
</dbReference>
<feature type="region of interest" description="Disordered" evidence="3">
    <location>
        <begin position="671"/>
        <end position="700"/>
    </location>
</feature>
<evidence type="ECO:0000313" key="4">
    <source>
        <dbReference type="EMBL" id="WFN36100.1"/>
    </source>
</evidence>
<dbReference type="GO" id="GO:0016491">
    <property type="term" value="F:oxidoreductase activity"/>
    <property type="evidence" value="ECO:0007669"/>
    <property type="project" value="TreeGrafter"/>
</dbReference>
<dbReference type="GeneID" id="79950347"/>
<evidence type="ECO:0000256" key="3">
    <source>
        <dbReference type="SAM" id="MobiDB-lite"/>
    </source>
</evidence>
<dbReference type="PROSITE" id="PS50077">
    <property type="entry name" value="HEAT_REPEAT"/>
    <property type="match status" value="2"/>
</dbReference>
<dbReference type="PANTHER" id="PTHR12697">
    <property type="entry name" value="PBS LYASE HEAT-LIKE PROTEIN"/>
    <property type="match status" value="1"/>
</dbReference>
<dbReference type="RefSeq" id="WP_278098939.1">
    <property type="nucleotide sequence ID" value="NZ_CP091092.1"/>
</dbReference>
<dbReference type="SUPFAM" id="SSF48371">
    <property type="entry name" value="ARM repeat"/>
    <property type="match status" value="3"/>
</dbReference>